<dbReference type="RefSeq" id="WP_153586881.1">
    <property type="nucleotide sequence ID" value="NZ_WJBU01000027.1"/>
</dbReference>
<sequence length="48" mass="5711">MSIATTNWMLQHVPVQWLFMPMAIRRSIVLIAFRRMLRQGDSRAQVPR</sequence>
<proteinExistence type="predicted"/>
<organism evidence="1 2">
    <name type="scientific">Caenimonas koreensis DSM 17982</name>
    <dbReference type="NCBI Taxonomy" id="1121255"/>
    <lineage>
        <taxon>Bacteria</taxon>
        <taxon>Pseudomonadati</taxon>
        <taxon>Pseudomonadota</taxon>
        <taxon>Betaproteobacteria</taxon>
        <taxon>Burkholderiales</taxon>
        <taxon>Comamonadaceae</taxon>
        <taxon>Caenimonas</taxon>
    </lineage>
</organism>
<protein>
    <submittedName>
        <fullName evidence="1">Uncharacterized protein</fullName>
    </submittedName>
</protein>
<dbReference type="EMBL" id="WJBU01000027">
    <property type="protein sequence ID" value="MRD49583.1"/>
    <property type="molecule type" value="Genomic_DNA"/>
</dbReference>
<evidence type="ECO:0000313" key="2">
    <source>
        <dbReference type="Proteomes" id="UP000487350"/>
    </source>
</evidence>
<gene>
    <name evidence="1" type="ORF">GHT07_20110</name>
</gene>
<dbReference type="AlphaFoldDB" id="A0A844B8V7"/>
<name>A0A844B8V7_9BURK</name>
<dbReference type="Proteomes" id="UP000487350">
    <property type="component" value="Unassembled WGS sequence"/>
</dbReference>
<keyword evidence="2" id="KW-1185">Reference proteome</keyword>
<evidence type="ECO:0000313" key="1">
    <source>
        <dbReference type="EMBL" id="MRD49583.1"/>
    </source>
</evidence>
<accession>A0A844B8V7</accession>
<reference evidence="1 2" key="1">
    <citation type="submission" date="2019-11" db="EMBL/GenBank/DDBJ databases">
        <title>Caenimonas koreensis gen. nov., sp. nov., isolated from activated sludge.</title>
        <authorList>
            <person name="Seung H.R."/>
        </authorList>
    </citation>
    <scope>NUCLEOTIDE SEQUENCE [LARGE SCALE GENOMIC DNA]</scope>
    <source>
        <strain evidence="1 2">EMB320</strain>
    </source>
</reference>
<comment type="caution">
    <text evidence="1">The sequence shown here is derived from an EMBL/GenBank/DDBJ whole genome shotgun (WGS) entry which is preliminary data.</text>
</comment>